<dbReference type="OrthoDB" id="7321at2157"/>
<dbReference type="BioCyc" id="CNIT1237085:G1324-713-MONOMER"/>
<dbReference type="EMBL" id="CP002408">
    <property type="protein sequence ID" value="AFU57658.1"/>
    <property type="molecule type" value="Genomic_DNA"/>
</dbReference>
<evidence type="ECO:0000313" key="1">
    <source>
        <dbReference type="EMBL" id="AFU57658.1"/>
    </source>
</evidence>
<accession>K0IFP8</accession>
<dbReference type="GeneID" id="13795110"/>
<keyword evidence="2" id="KW-1185">Reference proteome</keyword>
<gene>
    <name evidence="1" type="ordered locus">Ngar_c07150</name>
</gene>
<dbReference type="RefSeq" id="WP_015018204.1">
    <property type="nucleotide sequence ID" value="NC_018719.1"/>
</dbReference>
<reference evidence="1 2" key="1">
    <citation type="journal article" date="2012" name="Environ. Microbiol.">
        <title>The genome of the ammonia-oxidizing Candidatus Nitrososphaera gargensis: insights into metabolic versatility and environmental adaptations.</title>
        <authorList>
            <person name="Spang A."/>
            <person name="Poehlein A."/>
            <person name="Offre P."/>
            <person name="Zumbragel S."/>
            <person name="Haider S."/>
            <person name="Rychlik N."/>
            <person name="Nowka B."/>
            <person name="Schmeisser C."/>
            <person name="Lebedeva E.V."/>
            <person name="Rattei T."/>
            <person name="Bohm C."/>
            <person name="Schmid M."/>
            <person name="Galushko A."/>
            <person name="Hatzenpichler R."/>
            <person name="Weinmaier T."/>
            <person name="Daniel R."/>
            <person name="Schleper C."/>
            <person name="Spieck E."/>
            <person name="Streit W."/>
            <person name="Wagner M."/>
        </authorList>
    </citation>
    <scope>NUCLEOTIDE SEQUENCE [LARGE SCALE GENOMIC DNA]</scope>
    <source>
        <strain evidence="2">Ga9.2</strain>
    </source>
</reference>
<proteinExistence type="predicted"/>
<organism evidence="1 2">
    <name type="scientific">Nitrososphaera gargensis (strain Ga9.2)</name>
    <dbReference type="NCBI Taxonomy" id="1237085"/>
    <lineage>
        <taxon>Archaea</taxon>
        <taxon>Nitrososphaerota</taxon>
        <taxon>Nitrososphaeria</taxon>
        <taxon>Nitrososphaerales</taxon>
        <taxon>Nitrososphaeraceae</taxon>
        <taxon>Nitrososphaera</taxon>
    </lineage>
</organism>
<sequence>MLFLILATHSPDMCPLTNSKVREHVLKAVPEWKNMAEKLGVKLVSEPLVNNEHMVTCVVEAQDVETLDEFINQSGMQQWNNVKMIPSTPIENAIKKYDEVKPIL</sequence>
<dbReference type="HOGENOM" id="CLU_178999_0_0_2"/>
<name>K0IFP8_NITGG</name>
<dbReference type="Proteomes" id="UP000008037">
    <property type="component" value="Chromosome"/>
</dbReference>
<dbReference type="KEGG" id="nga:Ngar_c07150"/>
<protein>
    <recommendedName>
        <fullName evidence="3">DUF3303 domain-containing protein</fullName>
    </recommendedName>
</protein>
<dbReference type="InParanoid" id="K0IFP8"/>
<dbReference type="AlphaFoldDB" id="K0IFP8"/>
<evidence type="ECO:0008006" key="3">
    <source>
        <dbReference type="Google" id="ProtNLM"/>
    </source>
</evidence>
<evidence type="ECO:0000313" key="2">
    <source>
        <dbReference type="Proteomes" id="UP000008037"/>
    </source>
</evidence>